<dbReference type="Pfam" id="PF01055">
    <property type="entry name" value="Glyco_hydro_31_2nd"/>
    <property type="match status" value="1"/>
</dbReference>
<keyword evidence="2" id="KW-0378">Hydrolase</keyword>
<dbReference type="SUPFAM" id="SSF51445">
    <property type="entry name" value="(Trans)glycosidases"/>
    <property type="match status" value="1"/>
</dbReference>
<dbReference type="EMBL" id="JAHRIN010009236">
    <property type="protein sequence ID" value="MEQ2194420.1"/>
    <property type="molecule type" value="Genomic_DNA"/>
</dbReference>
<protein>
    <recommendedName>
        <fullName evidence="3">Glycoside hydrolase family 31 TIM barrel domain-containing protein</fullName>
    </recommendedName>
</protein>
<organism evidence="4 5">
    <name type="scientific">Xenoophorus captivus</name>
    <dbReference type="NCBI Taxonomy" id="1517983"/>
    <lineage>
        <taxon>Eukaryota</taxon>
        <taxon>Metazoa</taxon>
        <taxon>Chordata</taxon>
        <taxon>Craniata</taxon>
        <taxon>Vertebrata</taxon>
        <taxon>Euteleostomi</taxon>
        <taxon>Actinopterygii</taxon>
        <taxon>Neopterygii</taxon>
        <taxon>Teleostei</taxon>
        <taxon>Neoteleostei</taxon>
        <taxon>Acanthomorphata</taxon>
        <taxon>Ovalentaria</taxon>
        <taxon>Atherinomorphae</taxon>
        <taxon>Cyprinodontiformes</taxon>
        <taxon>Goodeidae</taxon>
        <taxon>Xenoophorus</taxon>
    </lineage>
</organism>
<dbReference type="PANTHER" id="PTHR22762">
    <property type="entry name" value="ALPHA-GLUCOSIDASE"/>
    <property type="match status" value="1"/>
</dbReference>
<evidence type="ECO:0000313" key="5">
    <source>
        <dbReference type="Proteomes" id="UP001434883"/>
    </source>
</evidence>
<dbReference type="InterPro" id="IPR017853">
    <property type="entry name" value="GH"/>
</dbReference>
<dbReference type="Gene3D" id="3.20.20.80">
    <property type="entry name" value="Glycosidases"/>
    <property type="match status" value="2"/>
</dbReference>
<dbReference type="Proteomes" id="UP001434883">
    <property type="component" value="Unassembled WGS sequence"/>
</dbReference>
<feature type="domain" description="Glycoside hydrolase family 31 TIM barrel" evidence="3">
    <location>
        <begin position="21"/>
        <end position="65"/>
    </location>
</feature>
<keyword evidence="5" id="KW-1185">Reference proteome</keyword>
<accession>A0ABV0QF49</accession>
<reference evidence="4 5" key="1">
    <citation type="submission" date="2021-06" db="EMBL/GenBank/DDBJ databases">
        <authorList>
            <person name="Palmer J.M."/>
        </authorList>
    </citation>
    <scope>NUCLEOTIDE SEQUENCE [LARGE SCALE GENOMIC DNA]</scope>
    <source>
        <strain evidence="4 5">XC_2019</strain>
        <tissue evidence="4">Muscle</tissue>
    </source>
</reference>
<keyword evidence="2" id="KW-0326">Glycosidase</keyword>
<proteinExistence type="inferred from homology"/>
<gene>
    <name evidence="4" type="ORF">XENOCAPTIV_029190</name>
</gene>
<evidence type="ECO:0000259" key="3">
    <source>
        <dbReference type="Pfam" id="PF01055"/>
    </source>
</evidence>
<evidence type="ECO:0000256" key="1">
    <source>
        <dbReference type="ARBA" id="ARBA00007806"/>
    </source>
</evidence>
<comment type="similarity">
    <text evidence="1 2">Belongs to the glycosyl hydrolase 31 family.</text>
</comment>
<evidence type="ECO:0000256" key="2">
    <source>
        <dbReference type="RuleBase" id="RU361185"/>
    </source>
</evidence>
<evidence type="ECO:0000313" key="4">
    <source>
        <dbReference type="EMBL" id="MEQ2194420.1"/>
    </source>
</evidence>
<comment type="caution">
    <text evidence="4">The sequence shown here is derived from an EMBL/GenBank/DDBJ whole genome shotgun (WGS) entry which is preliminary data.</text>
</comment>
<dbReference type="PANTHER" id="PTHR22762:SF104">
    <property type="entry name" value="P-TYPE DOMAIN-CONTAINING PROTEIN"/>
    <property type="match status" value="1"/>
</dbReference>
<sequence length="154" mass="17905">MENGGDAHGFFLLNSNAMGQSDVQWNDIDYMDQAKDFTFDPTNFNTLPALVRDLHGHNQTYVMILVWPGLTAFPDFSNEVTHEWWYENLKRFHEKCSEEDFGKETLRDLPLHVPQSWVVLWSLAGRQQEPVEGPLYFHRRSEAQSCFFAFTGIS</sequence>
<dbReference type="InterPro" id="IPR000322">
    <property type="entry name" value="Glyco_hydro_31_TIM"/>
</dbReference>
<name>A0ABV0QF49_9TELE</name>